<organism evidence="5 6">
    <name type="scientific">Aristolochia fimbriata</name>
    <name type="common">White veined hardy Dutchman's pipe vine</name>
    <dbReference type="NCBI Taxonomy" id="158543"/>
    <lineage>
        <taxon>Eukaryota</taxon>
        <taxon>Viridiplantae</taxon>
        <taxon>Streptophyta</taxon>
        <taxon>Embryophyta</taxon>
        <taxon>Tracheophyta</taxon>
        <taxon>Spermatophyta</taxon>
        <taxon>Magnoliopsida</taxon>
        <taxon>Magnoliidae</taxon>
        <taxon>Piperales</taxon>
        <taxon>Aristolochiaceae</taxon>
        <taxon>Aristolochia</taxon>
    </lineage>
</organism>
<feature type="compositionally biased region" description="Pro residues" evidence="3">
    <location>
        <begin position="218"/>
        <end position="231"/>
    </location>
</feature>
<keyword evidence="1" id="KW-0479">Metal-binding</keyword>
<dbReference type="InterPro" id="IPR001584">
    <property type="entry name" value="Integrase_cat-core"/>
</dbReference>
<dbReference type="PANTHER" id="PTHR42648">
    <property type="entry name" value="TRANSPOSASE, PUTATIVE-RELATED"/>
    <property type="match status" value="1"/>
</dbReference>
<dbReference type="Pfam" id="PF07727">
    <property type="entry name" value="RVT_2"/>
    <property type="match status" value="1"/>
</dbReference>
<dbReference type="InterPro" id="IPR043502">
    <property type="entry name" value="DNA/RNA_pol_sf"/>
</dbReference>
<dbReference type="PANTHER" id="PTHR42648:SF26">
    <property type="entry name" value="INTEGRASE CATALYTIC DOMAIN-CONTAINING PROTEIN"/>
    <property type="match status" value="1"/>
</dbReference>
<dbReference type="CDD" id="cd09272">
    <property type="entry name" value="RNase_HI_RT_Ty1"/>
    <property type="match status" value="1"/>
</dbReference>
<dbReference type="EMBL" id="JAINDJ010000002">
    <property type="protein sequence ID" value="KAG9458196.1"/>
    <property type="molecule type" value="Genomic_DNA"/>
</dbReference>
<dbReference type="Pfam" id="PF25597">
    <property type="entry name" value="SH3_retrovirus"/>
    <property type="match status" value="1"/>
</dbReference>
<dbReference type="GO" id="GO:0016787">
    <property type="term" value="F:hydrolase activity"/>
    <property type="evidence" value="ECO:0007669"/>
    <property type="project" value="UniProtKB-KW"/>
</dbReference>
<keyword evidence="2" id="KW-0378">Hydrolase</keyword>
<dbReference type="Proteomes" id="UP000825729">
    <property type="component" value="Unassembled WGS sequence"/>
</dbReference>
<evidence type="ECO:0000313" key="5">
    <source>
        <dbReference type="EMBL" id="KAG9458196.1"/>
    </source>
</evidence>
<dbReference type="PROSITE" id="PS50994">
    <property type="entry name" value="INTEGRASE"/>
    <property type="match status" value="1"/>
</dbReference>
<proteinExistence type="predicted"/>
<feature type="domain" description="Integrase catalytic" evidence="4">
    <location>
        <begin position="1"/>
        <end position="108"/>
    </location>
</feature>
<protein>
    <recommendedName>
        <fullName evidence="4">Integrase catalytic domain-containing protein</fullName>
    </recommendedName>
</protein>
<comment type="caution">
    <text evidence="5">The sequence shown here is derived from an EMBL/GenBank/DDBJ whole genome shotgun (WGS) entry which is preliminary data.</text>
</comment>
<dbReference type="GO" id="GO:0003676">
    <property type="term" value="F:nucleic acid binding"/>
    <property type="evidence" value="ECO:0007669"/>
    <property type="project" value="InterPro"/>
</dbReference>
<gene>
    <name evidence="5" type="ORF">H6P81_002704</name>
</gene>
<dbReference type="InterPro" id="IPR039537">
    <property type="entry name" value="Retrotran_Ty1/copia-like"/>
</dbReference>
<feature type="region of interest" description="Disordered" evidence="3">
    <location>
        <begin position="212"/>
        <end position="231"/>
    </location>
</feature>
<evidence type="ECO:0000256" key="1">
    <source>
        <dbReference type="ARBA" id="ARBA00022723"/>
    </source>
</evidence>
<dbReference type="AlphaFoldDB" id="A0AAV7FBN3"/>
<dbReference type="InterPro" id="IPR013103">
    <property type="entry name" value="RVT_2"/>
</dbReference>
<reference evidence="5 6" key="1">
    <citation type="submission" date="2021-07" db="EMBL/GenBank/DDBJ databases">
        <title>The Aristolochia fimbriata genome: insights into angiosperm evolution, floral development and chemical biosynthesis.</title>
        <authorList>
            <person name="Jiao Y."/>
        </authorList>
    </citation>
    <scope>NUCLEOTIDE SEQUENCE [LARGE SCALE GENOMIC DNA]</scope>
    <source>
        <strain evidence="5">IBCAS-2021</strain>
        <tissue evidence="5">Leaf</tissue>
    </source>
</reference>
<evidence type="ECO:0000313" key="6">
    <source>
        <dbReference type="Proteomes" id="UP000825729"/>
    </source>
</evidence>
<sequence>MVHTQFLKNIKKFRSDSRGEYVFQKFRALLNSHGTQHQLSCPYTPQQNGVVECKHRHIHETTRALLLSSSIPRVFWGEAILTSVYIINRLPSPVLHNNTPFASLYSVSPDYLSLRVFGSTCFVLLPERERDKLSARSAMCVFLGYGLQQKGFRYFDPVANKLRISRHVTFWEKIPFFSLPRNKSQSDISPISVFDLFPDLSVPLSSSVEQDVGSLPATPLPPEPSLGPAPVPDLDSSAPQLLVDPSSRYKARLVAKWYTQEYGIDYKETFAPVARLTSVRLLIALAAVRQWDLFQMDVKNAFLNGTIAEEVYVKPPPGYSHLPGQVCKFQRALYGLKQAPRAWFSMFCSKIVQFGYTQSSHDSALFTRCSSHGIVLLLLYVDDMVITGDDLSGIYDLKAYLSSCFEMKDLGPLRYFLGLEVLPLSGGYGISQVKYAFDLVNRASLSDSKTFDTPLELNVKVRPSDGELLADPTLYRQLVGGLLYLSITRPNISYTVHVVSQFMAAPRLVHYAAVIRILHYVKGMLLIGDPLLVTKFFWDTPPFRGVVRSSPLSLGLAQRLSIVLSLILHQRLSGFVGYFKIWGVHLDSSSPLYCDNKSAMQIAHNAVFHEKTKHIEVDCHFIRHHCALGTVDLLYVPSEDQVADLFTKSLTRSCLGYLCSKLQLCSFEPS</sequence>
<dbReference type="GO" id="GO:0046872">
    <property type="term" value="F:metal ion binding"/>
    <property type="evidence" value="ECO:0007669"/>
    <property type="project" value="UniProtKB-KW"/>
</dbReference>
<keyword evidence="6" id="KW-1185">Reference proteome</keyword>
<evidence type="ECO:0000256" key="3">
    <source>
        <dbReference type="SAM" id="MobiDB-lite"/>
    </source>
</evidence>
<name>A0AAV7FBN3_ARIFI</name>
<accession>A0AAV7FBN3</accession>
<dbReference type="InterPro" id="IPR057670">
    <property type="entry name" value="SH3_retrovirus"/>
</dbReference>
<dbReference type="Gene3D" id="3.30.420.10">
    <property type="entry name" value="Ribonuclease H-like superfamily/Ribonuclease H"/>
    <property type="match status" value="1"/>
</dbReference>
<evidence type="ECO:0000259" key="4">
    <source>
        <dbReference type="PROSITE" id="PS50994"/>
    </source>
</evidence>
<dbReference type="GO" id="GO:0015074">
    <property type="term" value="P:DNA integration"/>
    <property type="evidence" value="ECO:0007669"/>
    <property type="project" value="InterPro"/>
</dbReference>
<evidence type="ECO:0000256" key="2">
    <source>
        <dbReference type="ARBA" id="ARBA00022801"/>
    </source>
</evidence>
<dbReference type="InterPro" id="IPR036397">
    <property type="entry name" value="RNaseH_sf"/>
</dbReference>
<dbReference type="InterPro" id="IPR012337">
    <property type="entry name" value="RNaseH-like_sf"/>
</dbReference>
<dbReference type="SUPFAM" id="SSF53098">
    <property type="entry name" value="Ribonuclease H-like"/>
    <property type="match status" value="1"/>
</dbReference>
<dbReference type="SUPFAM" id="SSF56672">
    <property type="entry name" value="DNA/RNA polymerases"/>
    <property type="match status" value="1"/>
</dbReference>